<name>A0A0D2LQJ5_9CHLO</name>
<dbReference type="GO" id="GO:0010028">
    <property type="term" value="P:xanthophyll cycle"/>
    <property type="evidence" value="ECO:0007669"/>
    <property type="project" value="InterPro"/>
</dbReference>
<keyword evidence="2" id="KW-1185">Reference proteome</keyword>
<dbReference type="Proteomes" id="UP000054498">
    <property type="component" value="Unassembled WGS sequence"/>
</dbReference>
<dbReference type="EMBL" id="KK104385">
    <property type="protein sequence ID" value="KIY93999.1"/>
    <property type="molecule type" value="Genomic_DNA"/>
</dbReference>
<dbReference type="AlphaFoldDB" id="A0A0D2LQJ5"/>
<dbReference type="GO" id="GO:0046422">
    <property type="term" value="F:violaxanthin de-epoxidase activity"/>
    <property type="evidence" value="ECO:0007669"/>
    <property type="project" value="InterPro"/>
</dbReference>
<dbReference type="STRING" id="145388.A0A0D2LQJ5"/>
<gene>
    <name evidence="1" type="ORF">MNEG_13964</name>
</gene>
<dbReference type="PANTHER" id="PTHR33970">
    <property type="entry name" value="VIOLAXANTHIN DE-EPOXIDASE, CHLOROPLASTIC-RELATED"/>
    <property type="match status" value="1"/>
</dbReference>
<sequence length="123" mass="13419">MDTLRLNTRMLSPHLLRAPGSLVHPQLPSRIPLLLAPARRRFEIKPHTQDAADDLSFALFYYTGAASRAGMSYSGAVLGTPDGKWPEQHTARIDEALDRAGIKGWELSRVDNSDCVGAPLALA</sequence>
<organism evidence="1 2">
    <name type="scientific">Monoraphidium neglectum</name>
    <dbReference type="NCBI Taxonomy" id="145388"/>
    <lineage>
        <taxon>Eukaryota</taxon>
        <taxon>Viridiplantae</taxon>
        <taxon>Chlorophyta</taxon>
        <taxon>core chlorophytes</taxon>
        <taxon>Chlorophyceae</taxon>
        <taxon>CS clade</taxon>
        <taxon>Sphaeropleales</taxon>
        <taxon>Selenastraceae</taxon>
        <taxon>Monoraphidium</taxon>
    </lineage>
</organism>
<evidence type="ECO:0000313" key="2">
    <source>
        <dbReference type="Proteomes" id="UP000054498"/>
    </source>
</evidence>
<dbReference type="OrthoDB" id="420426at2759"/>
<dbReference type="Gene3D" id="2.40.128.20">
    <property type="match status" value="1"/>
</dbReference>
<dbReference type="InterPro" id="IPR012674">
    <property type="entry name" value="Calycin"/>
</dbReference>
<proteinExistence type="predicted"/>
<dbReference type="KEGG" id="mng:MNEG_13964"/>
<dbReference type="PANTHER" id="PTHR33970:SF2">
    <property type="entry name" value="OS01G0716400 PROTEIN"/>
    <property type="match status" value="1"/>
</dbReference>
<dbReference type="RefSeq" id="XP_013893019.1">
    <property type="nucleotide sequence ID" value="XM_014037565.1"/>
</dbReference>
<accession>A0A0D2LQJ5</accession>
<reference evidence="1 2" key="1">
    <citation type="journal article" date="2013" name="BMC Genomics">
        <title>Reconstruction of the lipid metabolism for the microalga Monoraphidium neglectum from its genome sequence reveals characteristics suitable for biofuel production.</title>
        <authorList>
            <person name="Bogen C."/>
            <person name="Al-Dilaimi A."/>
            <person name="Albersmeier A."/>
            <person name="Wichmann J."/>
            <person name="Grundmann M."/>
            <person name="Rupp O."/>
            <person name="Lauersen K.J."/>
            <person name="Blifernez-Klassen O."/>
            <person name="Kalinowski J."/>
            <person name="Goesmann A."/>
            <person name="Mussgnug J.H."/>
            <person name="Kruse O."/>
        </authorList>
    </citation>
    <scope>NUCLEOTIDE SEQUENCE [LARGE SCALE GENOMIC DNA]</scope>
    <source>
        <strain evidence="1 2">SAG 48.87</strain>
    </source>
</reference>
<evidence type="ECO:0000313" key="1">
    <source>
        <dbReference type="EMBL" id="KIY93999.1"/>
    </source>
</evidence>
<protein>
    <submittedName>
        <fullName evidence="1">Uncharacterized protein</fullName>
    </submittedName>
</protein>
<dbReference type="InterPro" id="IPR044682">
    <property type="entry name" value="VDE"/>
</dbReference>
<dbReference type="GeneID" id="25731479"/>